<proteinExistence type="predicted"/>
<dbReference type="InterPro" id="IPR048923">
    <property type="entry name" value="RE_NgoFVII_C"/>
</dbReference>
<keyword evidence="4" id="KW-1185">Reference proteome</keyword>
<dbReference type="Pfam" id="PF09565">
    <property type="entry name" value="RE_NgoFVII"/>
    <property type="match status" value="1"/>
</dbReference>
<dbReference type="EC" id="3.1.21.-" evidence="3"/>
<protein>
    <submittedName>
        <fullName evidence="3">NgoFVII family restriction endonuclease</fullName>
        <ecNumber evidence="3">3.1.21.-</ecNumber>
    </submittedName>
</protein>
<dbReference type="Proteomes" id="UP001168524">
    <property type="component" value="Unassembled WGS sequence"/>
</dbReference>
<feature type="domain" description="Restriction endonuclease type II NgoFVII N-terminal" evidence="1">
    <location>
        <begin position="17"/>
        <end position="160"/>
    </location>
</feature>
<dbReference type="EMBL" id="JAUDZE010000008">
    <property type="protein sequence ID" value="MDN0015423.1"/>
    <property type="molecule type" value="Genomic_DNA"/>
</dbReference>
<feature type="domain" description="Restriction endonuclease type II NgoFVII C-terminal B3-like DNA-binding" evidence="2">
    <location>
        <begin position="201"/>
        <end position="334"/>
    </location>
</feature>
<keyword evidence="3" id="KW-0540">Nuclease</keyword>
<comment type="caution">
    <text evidence="3">The sequence shown here is derived from an EMBL/GenBank/DDBJ whole genome shotgun (WGS) entry which is preliminary data.</text>
</comment>
<name>A0ABT7WRW6_9GAMM</name>
<gene>
    <name evidence="3" type="ORF">QTA56_14455</name>
</gene>
<evidence type="ECO:0000313" key="4">
    <source>
        <dbReference type="Proteomes" id="UP001168524"/>
    </source>
</evidence>
<evidence type="ECO:0000259" key="1">
    <source>
        <dbReference type="Pfam" id="PF09565"/>
    </source>
</evidence>
<dbReference type="InterPro" id="IPR019065">
    <property type="entry name" value="RE_NgoFVII_N"/>
</dbReference>
<organism evidence="3 4">
    <name type="scientific">Acinetobacter thutiue</name>
    <dbReference type="NCBI Taxonomy" id="2998078"/>
    <lineage>
        <taxon>Bacteria</taxon>
        <taxon>Pseudomonadati</taxon>
        <taxon>Pseudomonadota</taxon>
        <taxon>Gammaproteobacteria</taxon>
        <taxon>Moraxellales</taxon>
        <taxon>Moraxellaceae</taxon>
        <taxon>Acinetobacter</taxon>
    </lineage>
</organism>
<keyword evidence="3" id="KW-0378">Hydrolase</keyword>
<dbReference type="GO" id="GO:0016787">
    <property type="term" value="F:hydrolase activity"/>
    <property type="evidence" value="ECO:0007669"/>
    <property type="project" value="UniProtKB-KW"/>
</dbReference>
<dbReference type="Gene3D" id="3.30.870.10">
    <property type="entry name" value="Endonuclease Chain A"/>
    <property type="match status" value="1"/>
</dbReference>
<evidence type="ECO:0000313" key="3">
    <source>
        <dbReference type="EMBL" id="MDN0015423.1"/>
    </source>
</evidence>
<reference evidence="3" key="1">
    <citation type="submission" date="2023-06" db="EMBL/GenBank/DDBJ databases">
        <title>Two novel species of Acinetobacter isolated from motorbike repairing workshop in Vietnam.</title>
        <authorList>
            <person name="Le N.T.T."/>
        </authorList>
    </citation>
    <scope>NUCLEOTIDE SEQUENCE</scope>
    <source>
        <strain evidence="3">VNH17</strain>
    </source>
</reference>
<accession>A0ABT7WRW6</accession>
<keyword evidence="3" id="KW-0255">Endonuclease</keyword>
<dbReference type="GO" id="GO:0004519">
    <property type="term" value="F:endonuclease activity"/>
    <property type="evidence" value="ECO:0007669"/>
    <property type="project" value="UniProtKB-KW"/>
</dbReference>
<evidence type="ECO:0000259" key="2">
    <source>
        <dbReference type="Pfam" id="PF20731"/>
    </source>
</evidence>
<dbReference type="RefSeq" id="WP_267981709.1">
    <property type="nucleotide sequence ID" value="NZ_JAPQKF010000008.1"/>
</dbReference>
<dbReference type="Pfam" id="PF20731">
    <property type="entry name" value="RE_NgoFVII_C"/>
    <property type="match status" value="1"/>
</dbReference>
<sequence length="346" mass="39590">MELVFSNFSPAKITNKSLQDTWLKLFKSADEVLIATGYISNDSIEDLHSILQQNPNFIKNIQILVGMHYLEGFTKLQYDSLVKLHNFLINNNRGAIYVSQFMKFHGKLYSFKTNEKVDSLIGSANLSCFLNSLERTYETMLHIEENIVANAIYDDIKKTIQAIGTLISEAPMPSNFILNNLHLDEHLGVEKVPLEKVKKLFKRTSEYNFKIPIKTTDKSNVNAYLGKGRQDQRGFIIPRSWYEVELIVSNTTTSQEGYPVKQSFSVITDDGWQFKCKTSGDFSKNFRSEDDLKVLGKWIKGRLEINGCLKTGQKITDDILLEYGNNIIDLRSTDDPNLWLLSFKGK</sequence>